<dbReference type="Pfam" id="PF01812">
    <property type="entry name" value="5-FTHF_cyc-lig"/>
    <property type="match status" value="1"/>
</dbReference>
<dbReference type="GO" id="GO:0009396">
    <property type="term" value="P:folic acid-containing compound biosynthetic process"/>
    <property type="evidence" value="ECO:0007669"/>
    <property type="project" value="TreeGrafter"/>
</dbReference>
<dbReference type="OMA" id="STIYPCQ"/>
<reference evidence="5 6" key="1">
    <citation type="submission" date="2019-10" db="EMBL/GenBank/DDBJ databases">
        <title>WGS of Leuconostoc mesenteroides.</title>
        <authorList>
            <person name="Melo Bolivar J."/>
            <person name="Marino-Ramirez L."/>
            <person name="Villamil Diaz L.M."/>
        </authorList>
    </citation>
    <scope>NUCLEOTIDE SEQUENCE [LARGE SCALE GENOMIC DNA]</scope>
    <source>
        <strain evidence="5 6">M11</strain>
    </source>
</reference>
<proteinExistence type="inferred from homology"/>
<evidence type="ECO:0000313" key="5">
    <source>
        <dbReference type="EMBL" id="MQR25988.1"/>
    </source>
</evidence>
<comment type="cofactor">
    <cofactor evidence="4">
        <name>Mg(2+)</name>
        <dbReference type="ChEBI" id="CHEBI:18420"/>
    </cofactor>
</comment>
<evidence type="ECO:0000256" key="1">
    <source>
        <dbReference type="ARBA" id="ARBA00010638"/>
    </source>
</evidence>
<dbReference type="Gene3D" id="3.40.50.10420">
    <property type="entry name" value="NagB/RpiA/CoA transferase-like"/>
    <property type="match status" value="1"/>
</dbReference>
<dbReference type="Proteomes" id="UP000469952">
    <property type="component" value="Unassembled WGS sequence"/>
</dbReference>
<comment type="caution">
    <text evidence="5">The sequence shown here is derived from an EMBL/GenBank/DDBJ whole genome shotgun (WGS) entry which is preliminary data.</text>
</comment>
<comment type="similarity">
    <text evidence="1 4">Belongs to the 5-formyltetrahydrofolate cyclo-ligase family.</text>
</comment>
<keyword evidence="4" id="KW-0460">Magnesium</keyword>
<dbReference type="PIRSF" id="PIRSF006806">
    <property type="entry name" value="FTHF_cligase"/>
    <property type="match status" value="1"/>
</dbReference>
<dbReference type="RefSeq" id="WP_011679567.1">
    <property type="nucleotide sequence ID" value="NZ_AP017936.1"/>
</dbReference>
<dbReference type="GeneID" id="29576386"/>
<sequence length="178" mass="20498">MQTKSELRIQQKAALARENLMKRKREEEQLYALLFQTPEWQSADSIAVTLSMEFELNTSPIIIKAWEKSKRVLVPKIINHKMIFVEIDSNTRYQTGMLNIREPLIDNYQAVEQLDLVIVPGLAFTVSGKRLGFGAGYYDRFLEHYAGHTISVALSTQLLDDLPTENHDQTVQRILYAK</sequence>
<evidence type="ECO:0000256" key="4">
    <source>
        <dbReference type="RuleBase" id="RU361279"/>
    </source>
</evidence>
<accession>A0A843Z0J1</accession>
<evidence type="ECO:0000313" key="6">
    <source>
        <dbReference type="Proteomes" id="UP000469952"/>
    </source>
</evidence>
<dbReference type="PANTHER" id="PTHR23407:SF1">
    <property type="entry name" value="5-FORMYLTETRAHYDROFOLATE CYCLO-LIGASE"/>
    <property type="match status" value="1"/>
</dbReference>
<dbReference type="AlphaFoldDB" id="A0A843Z0J1"/>
<dbReference type="GO" id="GO:0046872">
    <property type="term" value="F:metal ion binding"/>
    <property type="evidence" value="ECO:0007669"/>
    <property type="project" value="UniProtKB-KW"/>
</dbReference>
<evidence type="ECO:0000256" key="3">
    <source>
        <dbReference type="ARBA" id="ARBA00022840"/>
    </source>
</evidence>
<evidence type="ECO:0000256" key="2">
    <source>
        <dbReference type="ARBA" id="ARBA00022741"/>
    </source>
</evidence>
<dbReference type="GO" id="GO:0035999">
    <property type="term" value="P:tetrahydrofolate interconversion"/>
    <property type="evidence" value="ECO:0007669"/>
    <property type="project" value="TreeGrafter"/>
</dbReference>
<keyword evidence="3 4" id="KW-0067">ATP-binding</keyword>
<dbReference type="InterPro" id="IPR037171">
    <property type="entry name" value="NagB/RpiA_transferase-like"/>
</dbReference>
<keyword evidence="5" id="KW-0436">Ligase</keyword>
<keyword evidence="2 4" id="KW-0547">Nucleotide-binding</keyword>
<dbReference type="NCBIfam" id="TIGR02727">
    <property type="entry name" value="MTHFS_bact"/>
    <property type="match status" value="1"/>
</dbReference>
<protein>
    <recommendedName>
        <fullName evidence="4">5-formyltetrahydrofolate cyclo-ligase</fullName>
        <ecNumber evidence="4">6.3.3.2</ecNumber>
    </recommendedName>
</protein>
<keyword evidence="4" id="KW-0479">Metal-binding</keyword>
<organism evidence="5 6">
    <name type="scientific">Leuconostoc mesenteroides</name>
    <dbReference type="NCBI Taxonomy" id="1245"/>
    <lineage>
        <taxon>Bacteria</taxon>
        <taxon>Bacillati</taxon>
        <taxon>Bacillota</taxon>
        <taxon>Bacilli</taxon>
        <taxon>Lactobacillales</taxon>
        <taxon>Lactobacillaceae</taxon>
        <taxon>Leuconostoc</taxon>
    </lineage>
</organism>
<dbReference type="SUPFAM" id="SSF100950">
    <property type="entry name" value="NagB/RpiA/CoA transferase-like"/>
    <property type="match status" value="1"/>
</dbReference>
<dbReference type="GO" id="GO:0005524">
    <property type="term" value="F:ATP binding"/>
    <property type="evidence" value="ECO:0007669"/>
    <property type="project" value="UniProtKB-KW"/>
</dbReference>
<dbReference type="InterPro" id="IPR002698">
    <property type="entry name" value="FTHF_cligase"/>
</dbReference>
<comment type="catalytic activity">
    <reaction evidence="4">
        <text>(6S)-5-formyl-5,6,7,8-tetrahydrofolate + ATP = (6R)-5,10-methenyltetrahydrofolate + ADP + phosphate</text>
        <dbReference type="Rhea" id="RHEA:10488"/>
        <dbReference type="ChEBI" id="CHEBI:30616"/>
        <dbReference type="ChEBI" id="CHEBI:43474"/>
        <dbReference type="ChEBI" id="CHEBI:57455"/>
        <dbReference type="ChEBI" id="CHEBI:57457"/>
        <dbReference type="ChEBI" id="CHEBI:456216"/>
        <dbReference type="EC" id="6.3.3.2"/>
    </reaction>
</comment>
<name>A0A843Z0J1_LEUME</name>
<dbReference type="OrthoDB" id="9801938at2"/>
<dbReference type="GO" id="GO:0030272">
    <property type="term" value="F:5-formyltetrahydrofolate cyclo-ligase activity"/>
    <property type="evidence" value="ECO:0007669"/>
    <property type="project" value="UniProtKB-EC"/>
</dbReference>
<dbReference type="PANTHER" id="PTHR23407">
    <property type="entry name" value="ATPASE INHIBITOR/5-FORMYLTETRAHYDROFOLATE CYCLO-LIGASE"/>
    <property type="match status" value="1"/>
</dbReference>
<gene>
    <name evidence="5" type="ORF">GFV13_01565</name>
</gene>
<dbReference type="EMBL" id="WIPA01000001">
    <property type="protein sequence ID" value="MQR25988.1"/>
    <property type="molecule type" value="Genomic_DNA"/>
</dbReference>
<dbReference type="EC" id="6.3.3.2" evidence="4"/>
<dbReference type="InterPro" id="IPR024185">
    <property type="entry name" value="FTHF_cligase-like_sf"/>
</dbReference>